<accession>A0AAD7B271</accession>
<proteinExistence type="predicted"/>
<feature type="domain" description="Nephrocystin 3-like N-terminal" evidence="2">
    <location>
        <begin position="25"/>
        <end position="167"/>
    </location>
</feature>
<evidence type="ECO:0000313" key="3">
    <source>
        <dbReference type="EMBL" id="KAJ7607698.1"/>
    </source>
</evidence>
<evidence type="ECO:0000313" key="4">
    <source>
        <dbReference type="Proteomes" id="UP001221142"/>
    </source>
</evidence>
<dbReference type="EMBL" id="JARKIF010000048">
    <property type="protein sequence ID" value="KAJ7607698.1"/>
    <property type="molecule type" value="Genomic_DNA"/>
</dbReference>
<dbReference type="SUPFAM" id="SSF52540">
    <property type="entry name" value="P-loop containing nucleoside triphosphate hydrolases"/>
    <property type="match status" value="1"/>
</dbReference>
<evidence type="ECO:0000259" key="2">
    <source>
        <dbReference type="Pfam" id="PF24883"/>
    </source>
</evidence>
<dbReference type="AlphaFoldDB" id="A0AAD7B271"/>
<name>A0AAD7B271_9AGAR</name>
<evidence type="ECO:0000256" key="1">
    <source>
        <dbReference type="ARBA" id="ARBA00022737"/>
    </source>
</evidence>
<dbReference type="Pfam" id="PF24883">
    <property type="entry name" value="NPHP3_N"/>
    <property type="match status" value="1"/>
</dbReference>
<dbReference type="InterPro" id="IPR056884">
    <property type="entry name" value="NPHP3-like_N"/>
</dbReference>
<protein>
    <recommendedName>
        <fullName evidence="2">Nephrocystin 3-like N-terminal domain-containing protein</fullName>
    </recommendedName>
</protein>
<gene>
    <name evidence="3" type="ORF">FB45DRAFT_698893</name>
</gene>
<reference evidence="3" key="1">
    <citation type="submission" date="2023-03" db="EMBL/GenBank/DDBJ databases">
        <title>Massive genome expansion in bonnet fungi (Mycena s.s.) driven by repeated elements and novel gene families across ecological guilds.</title>
        <authorList>
            <consortium name="Lawrence Berkeley National Laboratory"/>
            <person name="Harder C.B."/>
            <person name="Miyauchi S."/>
            <person name="Viragh M."/>
            <person name="Kuo A."/>
            <person name="Thoen E."/>
            <person name="Andreopoulos B."/>
            <person name="Lu D."/>
            <person name="Skrede I."/>
            <person name="Drula E."/>
            <person name="Henrissat B."/>
            <person name="Morin E."/>
            <person name="Kohler A."/>
            <person name="Barry K."/>
            <person name="LaButti K."/>
            <person name="Morin E."/>
            <person name="Salamov A."/>
            <person name="Lipzen A."/>
            <person name="Mereny Z."/>
            <person name="Hegedus B."/>
            <person name="Baldrian P."/>
            <person name="Stursova M."/>
            <person name="Weitz H."/>
            <person name="Taylor A."/>
            <person name="Grigoriev I.V."/>
            <person name="Nagy L.G."/>
            <person name="Martin F."/>
            <person name="Kauserud H."/>
        </authorList>
    </citation>
    <scope>NUCLEOTIDE SEQUENCE</scope>
    <source>
        <strain evidence="3">9284</strain>
    </source>
</reference>
<dbReference type="Proteomes" id="UP001221142">
    <property type="component" value="Unassembled WGS sequence"/>
</dbReference>
<dbReference type="InterPro" id="IPR027417">
    <property type="entry name" value="P-loop_NTPase"/>
</dbReference>
<keyword evidence="4" id="KW-1185">Reference proteome</keyword>
<feature type="non-terminal residue" evidence="3">
    <location>
        <position position="1"/>
    </location>
</feature>
<sequence>CLPNTRQHYIDNVMTWICSDNVHGADQIFLVADVVGSGKTALAHTIAKQCFDTGLLASSFFFDETDHCVRPRDFVFKTAHDIGSKYPEVADEISAVLKADPRIIHFLPTTNLFERLVLGPLVRSQIRGPVALVIDALNDAETSDVPLILRTQIQQQAGLFRVFVTSRPDHAIL</sequence>
<comment type="caution">
    <text evidence="3">The sequence shown here is derived from an EMBL/GenBank/DDBJ whole genome shotgun (WGS) entry which is preliminary data.</text>
</comment>
<organism evidence="3 4">
    <name type="scientific">Roridomyces roridus</name>
    <dbReference type="NCBI Taxonomy" id="1738132"/>
    <lineage>
        <taxon>Eukaryota</taxon>
        <taxon>Fungi</taxon>
        <taxon>Dikarya</taxon>
        <taxon>Basidiomycota</taxon>
        <taxon>Agaricomycotina</taxon>
        <taxon>Agaricomycetes</taxon>
        <taxon>Agaricomycetidae</taxon>
        <taxon>Agaricales</taxon>
        <taxon>Marasmiineae</taxon>
        <taxon>Mycenaceae</taxon>
        <taxon>Roridomyces</taxon>
    </lineage>
</organism>
<keyword evidence="1" id="KW-0677">Repeat</keyword>
<feature type="non-terminal residue" evidence="3">
    <location>
        <position position="173"/>
    </location>
</feature>